<dbReference type="PROSITE" id="PS51123">
    <property type="entry name" value="OMPA_2"/>
    <property type="match status" value="1"/>
</dbReference>
<dbReference type="PANTHER" id="PTHR30329">
    <property type="entry name" value="STATOR ELEMENT OF FLAGELLAR MOTOR COMPLEX"/>
    <property type="match status" value="1"/>
</dbReference>
<evidence type="ECO:0000256" key="2">
    <source>
        <dbReference type="SAM" id="Phobius"/>
    </source>
</evidence>
<keyword evidence="2" id="KW-0472">Membrane</keyword>
<proteinExistence type="predicted"/>
<reference evidence="4" key="1">
    <citation type="submission" date="2018-07" db="EMBL/GenBank/DDBJ databases">
        <authorList>
            <person name="Quirk P.G."/>
            <person name="Krulwich T.A."/>
        </authorList>
    </citation>
    <scope>NUCLEOTIDE SEQUENCE</scope>
</reference>
<dbReference type="PANTHER" id="PTHR30329:SF21">
    <property type="entry name" value="LIPOPROTEIN YIAD-RELATED"/>
    <property type="match status" value="1"/>
</dbReference>
<dbReference type="AlphaFoldDB" id="A0A380TEK1"/>
<evidence type="ECO:0000313" key="4">
    <source>
        <dbReference type="EMBL" id="SUS06880.1"/>
    </source>
</evidence>
<dbReference type="InterPro" id="IPR006665">
    <property type="entry name" value="OmpA-like"/>
</dbReference>
<dbReference type="Gene3D" id="3.30.1330.60">
    <property type="entry name" value="OmpA-like domain"/>
    <property type="match status" value="1"/>
</dbReference>
<protein>
    <recommendedName>
        <fullName evidence="3">OmpA-like domain-containing protein</fullName>
    </recommendedName>
</protein>
<dbReference type="EMBL" id="UIDG01000269">
    <property type="protein sequence ID" value="SUS06880.1"/>
    <property type="molecule type" value="Genomic_DNA"/>
</dbReference>
<dbReference type="SUPFAM" id="SSF103088">
    <property type="entry name" value="OmpA-like"/>
    <property type="match status" value="1"/>
</dbReference>
<feature type="transmembrane region" description="Helical" evidence="2">
    <location>
        <begin position="21"/>
        <end position="43"/>
    </location>
</feature>
<evidence type="ECO:0000256" key="1">
    <source>
        <dbReference type="SAM" id="Coils"/>
    </source>
</evidence>
<dbReference type="InterPro" id="IPR050330">
    <property type="entry name" value="Bact_OuterMem_StrucFunc"/>
</dbReference>
<organism evidence="4">
    <name type="scientific">metagenome</name>
    <dbReference type="NCBI Taxonomy" id="256318"/>
    <lineage>
        <taxon>unclassified sequences</taxon>
        <taxon>metagenomes</taxon>
    </lineage>
</organism>
<evidence type="ECO:0000259" key="3">
    <source>
        <dbReference type="PROSITE" id="PS51123"/>
    </source>
</evidence>
<dbReference type="CDD" id="cd07185">
    <property type="entry name" value="OmpA_C-like"/>
    <property type="match status" value="1"/>
</dbReference>
<feature type="coiled-coil region" evidence="1">
    <location>
        <begin position="124"/>
        <end position="207"/>
    </location>
</feature>
<accession>A0A380TEK1</accession>
<keyword evidence="2" id="KW-0812">Transmembrane</keyword>
<keyword evidence="1" id="KW-0175">Coiled coil</keyword>
<dbReference type="NCBIfam" id="NF006543">
    <property type="entry name" value="PRK09039.1-2"/>
    <property type="match status" value="1"/>
</dbReference>
<gene>
    <name evidence="4" type="ORF">DF3PB_3400003</name>
</gene>
<keyword evidence="2" id="KW-1133">Transmembrane helix</keyword>
<sequence>MATSLRRSRRPIDIWPGFVDALATLVMAVVFLLMVFVVAQFSLSEALSGRDAALRSLQQQANSLADMLALERASSASLAADLARLTQAFEATVAENKELTALVETQRRDAAADAETRAAREQEAQRLSQDVATLTALKQQLEAEVDRLTGSGKETAAALAEERTLSERARAEVMLLNQQLAALQRQISALNAALEASEEKAREQGAQITALGQRLNAALAGKVQELARYRSEFFGRLRDILGDQPDIRIVGDRFVFQSEVLFGSGTTTVEAAGRQQLAKVAATLRDIARQIPADLDWALQIEGHTDNVPIRTAAFPSNWELSTARAMAVVRILIEQGLPPERLLAAGFGEYHPLERGDDEAARRRNRRIELKLTQR</sequence>
<feature type="domain" description="OmpA-like" evidence="3">
    <location>
        <begin position="250"/>
        <end position="376"/>
    </location>
</feature>
<name>A0A380TEK1_9ZZZZ</name>
<dbReference type="InterPro" id="IPR036737">
    <property type="entry name" value="OmpA-like_sf"/>
</dbReference>
<dbReference type="Pfam" id="PF00691">
    <property type="entry name" value="OmpA"/>
    <property type="match status" value="1"/>
</dbReference>